<proteinExistence type="predicted"/>
<reference evidence="2" key="1">
    <citation type="submission" date="2016-03" db="EMBL/GenBank/DDBJ databases">
        <title>Genetic characterization of Providence virus isolated in bat guano, Hungary.</title>
        <authorList>
            <person name="Kemenesi G."/>
            <person name="Foldes F."/>
            <person name="Kurucz K."/>
            <person name="Zana B."/>
            <person name="Estok P."/>
            <person name="Boldogh S."/>
            <person name="Gorfol T."/>
            <person name="Banyai K."/>
            <person name="Jakab F."/>
        </authorList>
    </citation>
    <scope>NUCLEOTIDE SEQUENCE</scope>
    <source>
        <strain evidence="2">14EPF155</strain>
    </source>
</reference>
<name>A0A142F306_9LUTE</name>
<evidence type="ECO:0000313" key="2">
    <source>
        <dbReference type="EMBL" id="AMQ67163.1"/>
    </source>
</evidence>
<protein>
    <submittedName>
        <fullName evidence="2">Possible replication accessory protein</fullName>
    </submittedName>
</protein>
<organism evidence="2">
    <name type="scientific">Providence virus</name>
    <dbReference type="NCBI Taxonomy" id="213633"/>
    <lineage>
        <taxon>Viruses</taxon>
        <taxon>Riboviria</taxon>
        <taxon>Orthornavirae</taxon>
        <taxon>Kitrinoviricota</taxon>
        <taxon>Tolucaviricetes</taxon>
        <taxon>Tolivirales</taxon>
        <taxon>Carmotetraviridae</taxon>
        <taxon>Alphacarmotetravirus</taxon>
        <taxon>Alphacarmotetravirus providencense</taxon>
    </lineage>
</organism>
<feature type="region of interest" description="Disordered" evidence="1">
    <location>
        <begin position="13"/>
        <end position="49"/>
    </location>
</feature>
<accession>A0A142F306</accession>
<sequence length="413" mass="46380">MFTPWCLKPPVHANQPQPGVPLTPSAEIPSTPRWKSYTPRAHWTPPTPSTGEGCTCEPLSLHLCTSCKATASSSESRAEGLPTDSQSQLPLRRSLMQILSQSLSSMLTHLGAVITSPLSLVTGRIIPAGNTILRASLALTSATCLYTHLRGYKYILHFCRTDLVLFTQSVLNLLLQRIGLKSLRLSLDTTISLPFVIPRFVNIAAYAQLSQALEYTKTHMRSATFLSVSHIPDQLLRFVEKSWIRQQLRHVDLMGPAEVAELHHWLANRLVNLYPTWRPLLAALGLIALAWFLTPVARVQLEEEFEADPIVRNLTAVLRSHAIFCHRTAGTRRMLADRASAWLRKEHPDMEEHRKPALVARAVALAMIPCREEVESLIDQQKNSASLWWVTNLLRSGWNSPWEWVLGRTIPTK</sequence>
<evidence type="ECO:0000256" key="1">
    <source>
        <dbReference type="SAM" id="MobiDB-lite"/>
    </source>
</evidence>
<dbReference type="EMBL" id="KU885997">
    <property type="protein sequence ID" value="AMQ67163.1"/>
    <property type="molecule type" value="Genomic_RNA"/>
</dbReference>